<dbReference type="AlphaFoldDB" id="A0AA35TY41"/>
<accession>A0AA35TY41</accession>
<dbReference type="GO" id="GO:0019941">
    <property type="term" value="P:modification-dependent protein catabolic process"/>
    <property type="evidence" value="ECO:0007669"/>
    <property type="project" value="InterPro"/>
</dbReference>
<sequence>MGTETEYGISVKNARDPDPVAASTLVVNIYKDRGIKGITWDYDQESPFMDARGFVSEGETDIPDQENNSLINDVLTNGGRYYVDHAHPEYCTPECTNARDLVKYEKAGELILDLSRLAAQELLPTNQEILIYKNNSDYKGHSYGAHENYLMSRNVPFQDIVDGLTPFLVTRQPITGSGKVGAENGAAETDYQISQRADFFETEVGLSTMVARPIINTRDEPHADEMLYRRLHVIVGDSNMSEFSIYLKMGITAVVLQLIELGVVGDQFRLSDPVLAIKTVSRDLSCKEPVVLEDGRKWTPIEVQREYLELAHKHIPTEDLSEVVRDVMKTWEFVLDRLDEDPMSLDRHLDWVIKKRLIDAYLRRHNLAHSDHQARMLDLQYHDIRPNKGLYARLLKNGRVERLLKHEEIVQAINNPPVDTRAYFRGVAGPAMEMAKLFQVQVEFYEKIEGSPLSLEVPIFVGYDFKRKQAKIFKYDAIGGQYEESEYYATGSGGKDAQSTLKKLYSPDMSRDSALRLVAEALWDAADEDVATGGPDFIREIFPTIKVIDSTGISDIPDADVKEFYTELLDRLRN</sequence>
<dbReference type="GO" id="GO:0008233">
    <property type="term" value="F:peptidase activity"/>
    <property type="evidence" value="ECO:0007669"/>
    <property type="project" value="InterPro"/>
</dbReference>
<comment type="caution">
    <text evidence="2">The sequence shown here is derived from an EMBL/GenBank/DDBJ whole genome shotgun (WGS) entry which is preliminary data.</text>
</comment>
<keyword evidence="3" id="KW-1185">Reference proteome</keyword>
<dbReference type="EMBL" id="CASHTH010004376">
    <property type="protein sequence ID" value="CAI8056623.1"/>
    <property type="molecule type" value="Genomic_DNA"/>
</dbReference>
<evidence type="ECO:0000313" key="3">
    <source>
        <dbReference type="Proteomes" id="UP001174909"/>
    </source>
</evidence>
<gene>
    <name evidence="2" type="ORF">GBAR_LOCUS30860</name>
</gene>
<comment type="similarity">
    <text evidence="1">Belongs to the Pup ligase/Pup deamidase family. Pup deamidase subfamily.</text>
</comment>
<evidence type="ECO:0000313" key="2">
    <source>
        <dbReference type="EMBL" id="CAI8056623.1"/>
    </source>
</evidence>
<dbReference type="GO" id="GO:0010498">
    <property type="term" value="P:proteasomal protein catabolic process"/>
    <property type="evidence" value="ECO:0007669"/>
    <property type="project" value="InterPro"/>
</dbReference>
<dbReference type="GO" id="GO:0005524">
    <property type="term" value="F:ATP binding"/>
    <property type="evidence" value="ECO:0007669"/>
    <property type="project" value="TreeGrafter"/>
</dbReference>
<dbReference type="NCBIfam" id="TIGR03688">
    <property type="entry name" value="depupylase_Dop"/>
    <property type="match status" value="1"/>
</dbReference>
<organism evidence="2 3">
    <name type="scientific">Geodia barretti</name>
    <name type="common">Barrett's horny sponge</name>
    <dbReference type="NCBI Taxonomy" id="519541"/>
    <lineage>
        <taxon>Eukaryota</taxon>
        <taxon>Metazoa</taxon>
        <taxon>Porifera</taxon>
        <taxon>Demospongiae</taxon>
        <taxon>Heteroscleromorpha</taxon>
        <taxon>Tetractinellida</taxon>
        <taxon>Astrophorina</taxon>
        <taxon>Geodiidae</taxon>
        <taxon>Geodia</taxon>
    </lineage>
</organism>
<dbReference type="PANTHER" id="PTHR42307">
    <property type="entry name" value="PUP DEAMIDASE/DEPUPYLASE"/>
    <property type="match status" value="1"/>
</dbReference>
<dbReference type="SUPFAM" id="SSF56235">
    <property type="entry name" value="N-terminal nucleophile aminohydrolases (Ntn hydrolases)"/>
    <property type="match status" value="1"/>
</dbReference>
<dbReference type="GO" id="GO:0016811">
    <property type="term" value="F:hydrolase activity, acting on carbon-nitrogen (but not peptide) bonds, in linear amides"/>
    <property type="evidence" value="ECO:0007669"/>
    <property type="project" value="InterPro"/>
</dbReference>
<dbReference type="Pfam" id="PF00227">
    <property type="entry name" value="Proteasome"/>
    <property type="match status" value="1"/>
</dbReference>
<dbReference type="Gene3D" id="3.60.20.10">
    <property type="entry name" value="Glutamine Phosphoribosylpyrophosphate, subunit 1, domain 1"/>
    <property type="match status" value="1"/>
</dbReference>
<protein>
    <submittedName>
        <fullName evidence="2">Depupylase</fullName>
    </submittedName>
</protein>
<dbReference type="Pfam" id="PF03136">
    <property type="entry name" value="Pup_ligase"/>
    <property type="match status" value="1"/>
</dbReference>
<dbReference type="InterPro" id="IPR001353">
    <property type="entry name" value="Proteasome_sua/b"/>
</dbReference>
<dbReference type="GO" id="GO:0070490">
    <property type="term" value="P:protein pupylation"/>
    <property type="evidence" value="ECO:0007669"/>
    <property type="project" value="TreeGrafter"/>
</dbReference>
<proteinExistence type="inferred from homology"/>
<name>A0AA35TY41_GEOBA</name>
<dbReference type="InterPro" id="IPR029055">
    <property type="entry name" value="Ntn_hydrolases_N"/>
</dbReference>
<dbReference type="GO" id="GO:0005839">
    <property type="term" value="C:proteasome core complex"/>
    <property type="evidence" value="ECO:0007669"/>
    <property type="project" value="InterPro"/>
</dbReference>
<dbReference type="InterPro" id="IPR004347">
    <property type="entry name" value="Pup_ligase/deamidase"/>
</dbReference>
<dbReference type="CDD" id="cd01906">
    <property type="entry name" value="proteasome_protease_HslV"/>
    <property type="match status" value="1"/>
</dbReference>
<dbReference type="PANTHER" id="PTHR42307:SF2">
    <property type="entry name" value="PUP DEAMIDASE_DEPUPYLASE"/>
    <property type="match status" value="1"/>
</dbReference>
<dbReference type="Proteomes" id="UP001174909">
    <property type="component" value="Unassembled WGS sequence"/>
</dbReference>
<evidence type="ECO:0000256" key="1">
    <source>
        <dbReference type="ARBA" id="ARBA00009114"/>
    </source>
</evidence>
<dbReference type="InterPro" id="IPR022366">
    <property type="entry name" value="Pup_deamidase"/>
</dbReference>
<reference evidence="2" key="1">
    <citation type="submission" date="2023-03" db="EMBL/GenBank/DDBJ databases">
        <authorList>
            <person name="Steffen K."/>
            <person name="Cardenas P."/>
        </authorList>
    </citation>
    <scope>NUCLEOTIDE SEQUENCE</scope>
</reference>